<proteinExistence type="predicted"/>
<dbReference type="GO" id="GO:0003964">
    <property type="term" value="F:RNA-directed DNA polymerase activity"/>
    <property type="evidence" value="ECO:0007669"/>
    <property type="project" value="UniProtKB-KW"/>
</dbReference>
<keyword evidence="3" id="KW-0378">Hydrolase</keyword>
<evidence type="ECO:0000256" key="5">
    <source>
        <dbReference type="ARBA" id="ARBA00023268"/>
    </source>
</evidence>
<dbReference type="PANTHER" id="PTHR37984">
    <property type="entry name" value="PROTEIN CBG26694"/>
    <property type="match status" value="1"/>
</dbReference>
<evidence type="ECO:0000256" key="3">
    <source>
        <dbReference type="ARBA" id="ARBA00022759"/>
    </source>
</evidence>
<dbReference type="PANTHER" id="PTHR37984:SF5">
    <property type="entry name" value="PROTEIN NYNRIN-LIKE"/>
    <property type="match status" value="1"/>
</dbReference>
<dbReference type="InterPro" id="IPR043502">
    <property type="entry name" value="DNA/RNA_pol_sf"/>
</dbReference>
<keyword evidence="1" id="KW-0808">Transferase</keyword>
<comment type="caution">
    <text evidence="7">The sequence shown here is derived from an EMBL/GenBank/DDBJ whole genome shotgun (WGS) entry which is preliminary data.</text>
</comment>
<name>A0AAW1KJJ7_POPJA</name>
<reference evidence="7 8" key="1">
    <citation type="journal article" date="2024" name="BMC Genomics">
        <title>De novo assembly and annotation of Popillia japonica's genome with initial clues to its potential as an invasive pest.</title>
        <authorList>
            <person name="Cucini C."/>
            <person name="Boschi S."/>
            <person name="Funari R."/>
            <person name="Cardaioli E."/>
            <person name="Iannotti N."/>
            <person name="Marturano G."/>
            <person name="Paoli F."/>
            <person name="Bruttini M."/>
            <person name="Carapelli A."/>
            <person name="Frati F."/>
            <person name="Nardi F."/>
        </authorList>
    </citation>
    <scope>NUCLEOTIDE SEQUENCE [LARGE SCALE GENOMIC DNA]</scope>
    <source>
        <strain evidence="7">DMR45628</strain>
    </source>
</reference>
<evidence type="ECO:0000256" key="4">
    <source>
        <dbReference type="ARBA" id="ARBA00022918"/>
    </source>
</evidence>
<feature type="domain" description="Reverse transcriptase/retrotransposon-derived protein RNase H-like" evidence="6">
    <location>
        <begin position="2"/>
        <end position="95"/>
    </location>
</feature>
<keyword evidence="1" id="KW-0548">Nucleotidyltransferase</keyword>
<dbReference type="AlphaFoldDB" id="A0AAW1KJJ7"/>
<evidence type="ECO:0000259" key="6">
    <source>
        <dbReference type="Pfam" id="PF17919"/>
    </source>
</evidence>
<dbReference type="EMBL" id="JASPKY010000222">
    <property type="protein sequence ID" value="KAK9719188.1"/>
    <property type="molecule type" value="Genomic_DNA"/>
</dbReference>
<evidence type="ECO:0000256" key="1">
    <source>
        <dbReference type="ARBA" id="ARBA00022695"/>
    </source>
</evidence>
<keyword evidence="3" id="KW-0255">Endonuclease</keyword>
<dbReference type="InterPro" id="IPR041577">
    <property type="entry name" value="RT_RNaseH_2"/>
</dbReference>
<evidence type="ECO:0000256" key="2">
    <source>
        <dbReference type="ARBA" id="ARBA00022722"/>
    </source>
</evidence>
<dbReference type="SUPFAM" id="SSF56672">
    <property type="entry name" value="DNA/RNA polymerases"/>
    <property type="match status" value="1"/>
</dbReference>
<keyword evidence="8" id="KW-1185">Reference proteome</keyword>
<dbReference type="GO" id="GO:0004519">
    <property type="term" value="F:endonuclease activity"/>
    <property type="evidence" value="ECO:0007669"/>
    <property type="project" value="UniProtKB-KW"/>
</dbReference>
<dbReference type="Proteomes" id="UP001458880">
    <property type="component" value="Unassembled WGS sequence"/>
</dbReference>
<dbReference type="FunFam" id="3.10.20.370:FF:000001">
    <property type="entry name" value="Retrovirus-related Pol polyprotein from transposon 17.6-like protein"/>
    <property type="match status" value="1"/>
</dbReference>
<organism evidence="7 8">
    <name type="scientific">Popillia japonica</name>
    <name type="common">Japanese beetle</name>
    <dbReference type="NCBI Taxonomy" id="7064"/>
    <lineage>
        <taxon>Eukaryota</taxon>
        <taxon>Metazoa</taxon>
        <taxon>Ecdysozoa</taxon>
        <taxon>Arthropoda</taxon>
        <taxon>Hexapoda</taxon>
        <taxon>Insecta</taxon>
        <taxon>Pterygota</taxon>
        <taxon>Neoptera</taxon>
        <taxon>Endopterygota</taxon>
        <taxon>Coleoptera</taxon>
        <taxon>Polyphaga</taxon>
        <taxon>Scarabaeiformia</taxon>
        <taxon>Scarabaeidae</taxon>
        <taxon>Rutelinae</taxon>
        <taxon>Popillia</taxon>
    </lineage>
</organism>
<evidence type="ECO:0000313" key="8">
    <source>
        <dbReference type="Proteomes" id="UP001458880"/>
    </source>
</evidence>
<keyword evidence="4 7" id="KW-0695">RNA-directed DNA polymerase</keyword>
<evidence type="ECO:0000313" key="7">
    <source>
        <dbReference type="EMBL" id="KAK9719188.1"/>
    </source>
</evidence>
<gene>
    <name evidence="7" type="ORF">QE152_g22781</name>
</gene>
<dbReference type="InterPro" id="IPR050951">
    <property type="entry name" value="Retrovirus_Pol_polyprotein"/>
</dbReference>
<dbReference type="Pfam" id="PF17919">
    <property type="entry name" value="RT_RNaseH_2"/>
    <property type="match status" value="1"/>
</dbReference>
<keyword evidence="5" id="KW-0511">Multifunctional enzyme</keyword>
<accession>A0AAW1KJJ7</accession>
<keyword evidence="2" id="KW-0540">Nuclease</keyword>
<sequence>MWTQVHTDTVNQLKELITDEPTLAHFNGNLPAVIEADASMEGFGCCLIQEGKVVAYSSRSLTDAEKRYANIEGELSAIVFAAEKFHFYIYGKEKVVVKTDHAPLVCGFKGWYSY</sequence>
<protein>
    <submittedName>
        <fullName evidence="7">RNase H-like domain found in reverse transcriptase</fullName>
    </submittedName>
</protein>